<evidence type="ECO:0000313" key="3">
    <source>
        <dbReference type="Proteomes" id="UP001437256"/>
    </source>
</evidence>
<name>A0ABR3AFE9_9AGAR</name>
<organism evidence="2 3">
    <name type="scientific">Marasmius tenuissimus</name>
    <dbReference type="NCBI Taxonomy" id="585030"/>
    <lineage>
        <taxon>Eukaryota</taxon>
        <taxon>Fungi</taxon>
        <taxon>Dikarya</taxon>
        <taxon>Basidiomycota</taxon>
        <taxon>Agaricomycotina</taxon>
        <taxon>Agaricomycetes</taxon>
        <taxon>Agaricomycetidae</taxon>
        <taxon>Agaricales</taxon>
        <taxon>Marasmiineae</taxon>
        <taxon>Marasmiaceae</taxon>
        <taxon>Marasmius</taxon>
    </lineage>
</organism>
<feature type="transmembrane region" description="Helical" evidence="1">
    <location>
        <begin position="69"/>
        <end position="92"/>
    </location>
</feature>
<dbReference type="Proteomes" id="UP001437256">
    <property type="component" value="Unassembled WGS sequence"/>
</dbReference>
<protein>
    <submittedName>
        <fullName evidence="2">Uncharacterized protein</fullName>
    </submittedName>
</protein>
<keyword evidence="3" id="KW-1185">Reference proteome</keyword>
<keyword evidence="1" id="KW-0472">Membrane</keyword>
<reference evidence="2 3" key="1">
    <citation type="submission" date="2024-05" db="EMBL/GenBank/DDBJ databases">
        <title>A draft genome resource for the thread blight pathogen Marasmius tenuissimus strain MS-2.</title>
        <authorList>
            <person name="Yulfo-Soto G.E."/>
            <person name="Baruah I.K."/>
            <person name="Amoako-Attah I."/>
            <person name="Bukari Y."/>
            <person name="Meinhardt L.W."/>
            <person name="Bailey B.A."/>
            <person name="Cohen S.P."/>
        </authorList>
    </citation>
    <scope>NUCLEOTIDE SEQUENCE [LARGE SCALE GENOMIC DNA]</scope>
    <source>
        <strain evidence="2 3">MS-2</strain>
    </source>
</reference>
<accession>A0ABR3AFE9</accession>
<keyword evidence="1" id="KW-0812">Transmembrane</keyword>
<evidence type="ECO:0000313" key="2">
    <source>
        <dbReference type="EMBL" id="KAL0072245.1"/>
    </source>
</evidence>
<evidence type="ECO:0000256" key="1">
    <source>
        <dbReference type="SAM" id="Phobius"/>
    </source>
</evidence>
<proteinExistence type="predicted"/>
<keyword evidence="1" id="KW-1133">Transmembrane helix</keyword>
<gene>
    <name evidence="2" type="ORF">AAF712_000005</name>
</gene>
<sequence>MFHNHYVRPVTEPADLIICYYAEGLYVTTHLSGLGWGKRTEPWNGLHYQTFSLWGMMMFYLMDGKPLNLGWAFILPPLVSICSMSSLLYIVYGTLGTYALLFDPDLEVVCWANGEYFSPEEITTLSSSIRCPRPQGHDVEKGIKQLEYC</sequence>
<comment type="caution">
    <text evidence="2">The sequence shown here is derived from an EMBL/GenBank/DDBJ whole genome shotgun (WGS) entry which is preliminary data.</text>
</comment>
<dbReference type="EMBL" id="JBBXMP010000001">
    <property type="protein sequence ID" value="KAL0072245.1"/>
    <property type="molecule type" value="Genomic_DNA"/>
</dbReference>